<protein>
    <recommendedName>
        <fullName evidence="2">CMP/dCMP-type deaminase domain-containing protein</fullName>
    </recommendedName>
</protein>
<dbReference type="AlphaFoldDB" id="A0A7S2S5N8"/>
<dbReference type="InterPro" id="IPR016193">
    <property type="entry name" value="Cytidine_deaminase-like"/>
</dbReference>
<dbReference type="GO" id="GO:0002100">
    <property type="term" value="P:tRNA wobble adenosine to inosine editing"/>
    <property type="evidence" value="ECO:0007669"/>
    <property type="project" value="TreeGrafter"/>
</dbReference>
<dbReference type="InterPro" id="IPR002125">
    <property type="entry name" value="CMP_dCMP_dom"/>
</dbReference>
<dbReference type="Pfam" id="PF00383">
    <property type="entry name" value="dCMP_cyt_deam_1"/>
    <property type="match status" value="1"/>
</dbReference>
<dbReference type="EMBL" id="HBHJ01017214">
    <property type="protein sequence ID" value="CAD9690293.1"/>
    <property type="molecule type" value="Transcribed_RNA"/>
</dbReference>
<organism evidence="3">
    <name type="scientific">Rhizochromulina marina</name>
    <dbReference type="NCBI Taxonomy" id="1034831"/>
    <lineage>
        <taxon>Eukaryota</taxon>
        <taxon>Sar</taxon>
        <taxon>Stramenopiles</taxon>
        <taxon>Ochrophyta</taxon>
        <taxon>Dictyochophyceae</taxon>
        <taxon>Rhizochromulinales</taxon>
        <taxon>Rhizochromulina</taxon>
    </lineage>
</organism>
<sequence>MAGSAAGSEAEHWMQEALREAEKALAAGEVPVGCVYVRGGKAIGRASNLTNEEFNATRHAEIVGSDNILRLHGAEAFADSDLYVTCEPCLMCAAALGELGVRRVIFGCHNDRFGGCGSILSLHDGRYEVESGVLKSSAVDLFQRFYAQSNSRAPATKRKRKG</sequence>
<proteinExistence type="predicted"/>
<name>A0A7S2S5N8_9STRA</name>
<feature type="domain" description="CMP/dCMP-type deaminase" evidence="2">
    <location>
        <begin position="8"/>
        <end position="127"/>
    </location>
</feature>
<reference evidence="3" key="1">
    <citation type="submission" date="2021-01" db="EMBL/GenBank/DDBJ databases">
        <authorList>
            <person name="Corre E."/>
            <person name="Pelletier E."/>
            <person name="Niang G."/>
            <person name="Scheremetjew M."/>
            <person name="Finn R."/>
            <person name="Kale V."/>
            <person name="Holt S."/>
            <person name="Cochrane G."/>
            <person name="Meng A."/>
            <person name="Brown T."/>
            <person name="Cohen L."/>
        </authorList>
    </citation>
    <scope>NUCLEOTIDE SEQUENCE</scope>
    <source>
        <strain evidence="3">CCMP1243</strain>
    </source>
</reference>
<dbReference type="Gene3D" id="3.40.140.10">
    <property type="entry name" value="Cytidine Deaminase, domain 2"/>
    <property type="match status" value="1"/>
</dbReference>
<gene>
    <name evidence="3" type="ORF">RMAR1173_LOCUS11387</name>
</gene>
<dbReference type="GO" id="GO:0052717">
    <property type="term" value="F:tRNA-specific adenosine-34 deaminase activity"/>
    <property type="evidence" value="ECO:0007669"/>
    <property type="project" value="TreeGrafter"/>
</dbReference>
<dbReference type="SUPFAM" id="SSF53927">
    <property type="entry name" value="Cytidine deaminase-like"/>
    <property type="match status" value="1"/>
</dbReference>
<dbReference type="PANTHER" id="PTHR11079:SF149">
    <property type="entry name" value="TRNA-SPECIFIC ADENOSINE DEAMINASE 2"/>
    <property type="match status" value="1"/>
</dbReference>
<dbReference type="PANTHER" id="PTHR11079">
    <property type="entry name" value="CYTOSINE DEAMINASE FAMILY MEMBER"/>
    <property type="match status" value="1"/>
</dbReference>
<accession>A0A7S2S5N8</accession>
<evidence type="ECO:0000259" key="2">
    <source>
        <dbReference type="PROSITE" id="PS51747"/>
    </source>
</evidence>
<keyword evidence="1" id="KW-0378">Hydrolase</keyword>
<dbReference type="CDD" id="cd01285">
    <property type="entry name" value="nucleoside_deaminase"/>
    <property type="match status" value="1"/>
</dbReference>
<dbReference type="PROSITE" id="PS51747">
    <property type="entry name" value="CYT_DCMP_DEAMINASES_2"/>
    <property type="match status" value="1"/>
</dbReference>
<evidence type="ECO:0000256" key="1">
    <source>
        <dbReference type="ARBA" id="ARBA00022801"/>
    </source>
</evidence>
<evidence type="ECO:0000313" key="3">
    <source>
        <dbReference type="EMBL" id="CAD9690293.1"/>
    </source>
</evidence>